<dbReference type="KEGG" id="nfl:COO91_00415"/>
<organism evidence="2 3">
    <name type="scientific">Nostoc flagelliforme CCNUN1</name>
    <dbReference type="NCBI Taxonomy" id="2038116"/>
    <lineage>
        <taxon>Bacteria</taxon>
        <taxon>Bacillati</taxon>
        <taxon>Cyanobacteriota</taxon>
        <taxon>Cyanophyceae</taxon>
        <taxon>Nostocales</taxon>
        <taxon>Nostocaceae</taxon>
        <taxon>Nostoc</taxon>
    </lineage>
</organism>
<name>A0A2K8SGM3_9NOSO</name>
<evidence type="ECO:0000256" key="1">
    <source>
        <dbReference type="SAM" id="MobiDB-lite"/>
    </source>
</evidence>
<dbReference type="EMBL" id="CP024785">
    <property type="protein sequence ID" value="AUB34586.1"/>
    <property type="molecule type" value="Genomic_DNA"/>
</dbReference>
<proteinExistence type="predicted"/>
<reference evidence="2 3" key="1">
    <citation type="submission" date="2017-11" db="EMBL/GenBank/DDBJ databases">
        <title>Complete genome of a free-living desiccation-tolerant cyanobacterium and its photosynthetic adaptation to extreme terrestrial habitat.</title>
        <authorList>
            <person name="Shang J."/>
        </authorList>
    </citation>
    <scope>NUCLEOTIDE SEQUENCE [LARGE SCALE GENOMIC DNA]</scope>
    <source>
        <strain evidence="2 3">CCNUN1</strain>
    </source>
</reference>
<evidence type="ECO:0000313" key="3">
    <source>
        <dbReference type="Proteomes" id="UP000232003"/>
    </source>
</evidence>
<feature type="compositionally biased region" description="Pro residues" evidence="1">
    <location>
        <begin position="21"/>
        <end position="31"/>
    </location>
</feature>
<feature type="compositionally biased region" description="Polar residues" evidence="1">
    <location>
        <begin position="32"/>
        <end position="45"/>
    </location>
</feature>
<sequence length="45" mass="4786">MVISHWSLVSNYYSLPAPPAPPAPPALPASPTPYSQLPLTPDSTR</sequence>
<evidence type="ECO:0000313" key="2">
    <source>
        <dbReference type="EMBL" id="AUB34586.1"/>
    </source>
</evidence>
<accession>A0A2K8SGM3</accession>
<gene>
    <name evidence="2" type="ORF">COO91_00415</name>
</gene>
<dbReference type="AlphaFoldDB" id="A0A2K8SGM3"/>
<protein>
    <submittedName>
        <fullName evidence="2">Uncharacterized protein</fullName>
    </submittedName>
</protein>
<dbReference type="Proteomes" id="UP000232003">
    <property type="component" value="Chromosome"/>
</dbReference>
<feature type="region of interest" description="Disordered" evidence="1">
    <location>
        <begin position="21"/>
        <end position="45"/>
    </location>
</feature>
<keyword evidence="3" id="KW-1185">Reference proteome</keyword>